<protein>
    <submittedName>
        <fullName evidence="2">Uncharacterized protein</fullName>
    </submittedName>
</protein>
<accession>A0A2T0TBQ2</accession>
<comment type="caution">
    <text evidence="2">The sequence shown here is derived from an EMBL/GenBank/DDBJ whole genome shotgun (WGS) entry which is preliminary data.</text>
</comment>
<keyword evidence="1" id="KW-0812">Transmembrane</keyword>
<evidence type="ECO:0000313" key="3">
    <source>
        <dbReference type="Proteomes" id="UP000238375"/>
    </source>
</evidence>
<keyword evidence="1" id="KW-0472">Membrane</keyword>
<keyword evidence="1" id="KW-1133">Transmembrane helix</keyword>
<evidence type="ECO:0000313" key="2">
    <source>
        <dbReference type="EMBL" id="PRY43079.1"/>
    </source>
</evidence>
<keyword evidence="3" id="KW-1185">Reference proteome</keyword>
<gene>
    <name evidence="2" type="ORF">CLV58_104210</name>
</gene>
<dbReference type="Proteomes" id="UP000238375">
    <property type="component" value="Unassembled WGS sequence"/>
</dbReference>
<evidence type="ECO:0000256" key="1">
    <source>
        <dbReference type="SAM" id="Phobius"/>
    </source>
</evidence>
<proteinExistence type="predicted"/>
<feature type="transmembrane region" description="Helical" evidence="1">
    <location>
        <begin position="67"/>
        <end position="93"/>
    </location>
</feature>
<reference evidence="2 3" key="1">
    <citation type="submission" date="2018-03" db="EMBL/GenBank/DDBJ databases">
        <title>Genomic Encyclopedia of Archaeal and Bacterial Type Strains, Phase II (KMG-II): from individual species to whole genera.</title>
        <authorList>
            <person name="Goeker M."/>
        </authorList>
    </citation>
    <scope>NUCLEOTIDE SEQUENCE [LARGE SCALE GENOMIC DNA]</scope>
    <source>
        <strain evidence="2 3">DSM 28354</strain>
    </source>
</reference>
<sequence length="96" mass="11160">MQRTNFLPLFSLLVLLSPLVYALYLFISRSTIPPDWTWWLIYYVFLLAGPFLIGYGMMVYPHKQHRILSWVAFTIGGGLTIYFLWLFVVAPLLGSN</sequence>
<dbReference type="EMBL" id="PVTE01000004">
    <property type="protein sequence ID" value="PRY43079.1"/>
    <property type="molecule type" value="Genomic_DNA"/>
</dbReference>
<feature type="transmembrane region" description="Helical" evidence="1">
    <location>
        <begin position="38"/>
        <end position="60"/>
    </location>
</feature>
<dbReference type="AlphaFoldDB" id="A0A2T0TBQ2"/>
<name>A0A2T0TBQ2_9BACT</name>
<organism evidence="2 3">
    <name type="scientific">Spirosoma oryzae</name>
    <dbReference type="NCBI Taxonomy" id="1469603"/>
    <lineage>
        <taxon>Bacteria</taxon>
        <taxon>Pseudomonadati</taxon>
        <taxon>Bacteroidota</taxon>
        <taxon>Cytophagia</taxon>
        <taxon>Cytophagales</taxon>
        <taxon>Cytophagaceae</taxon>
        <taxon>Spirosoma</taxon>
    </lineage>
</organism>